<comment type="caution">
    <text evidence="1">The sequence shown here is derived from an EMBL/GenBank/DDBJ whole genome shotgun (WGS) entry which is preliminary data.</text>
</comment>
<dbReference type="Proteomes" id="UP000580910">
    <property type="component" value="Unassembled WGS sequence"/>
</dbReference>
<evidence type="ECO:0000313" key="1">
    <source>
        <dbReference type="EMBL" id="MBA8804930.1"/>
    </source>
</evidence>
<protein>
    <recommendedName>
        <fullName evidence="3">Acyl-coenzyme A thioesterase PaaI, contains HGG motif</fullName>
    </recommendedName>
</protein>
<accession>A0A7W3PAN1</accession>
<dbReference type="RefSeq" id="WP_182540768.1">
    <property type="nucleotide sequence ID" value="NZ_JACGXA010000001.1"/>
</dbReference>
<keyword evidence="2" id="KW-1185">Reference proteome</keyword>
<dbReference type="InterPro" id="IPR029069">
    <property type="entry name" value="HotDog_dom_sf"/>
</dbReference>
<sequence length="214" mass="23238">MSSAHPMEWGVKPLPEQERFAAVVREVTAQVLSLEQGSPVLDGLLGVLERARDELAGLVPAAMHPRVGERVHSDGRVFVDHCRDIGAFNPMFPVYTIAVKSAERACGTVNFPIAYEGPAGCVNGGFLAVFFDEVVQHHNCALGVSGATRDFDISYRRPTPLLVDLAFEITREVTDRVVCSEVRLLHGEDLLCSATTNAALIERESPAVAERRSG</sequence>
<dbReference type="EMBL" id="JACGXA010000001">
    <property type="protein sequence ID" value="MBA8804930.1"/>
    <property type="molecule type" value="Genomic_DNA"/>
</dbReference>
<dbReference type="SUPFAM" id="SSF54637">
    <property type="entry name" value="Thioesterase/thiol ester dehydrase-isomerase"/>
    <property type="match status" value="1"/>
</dbReference>
<dbReference type="AlphaFoldDB" id="A0A7W3PAN1"/>
<dbReference type="Gene3D" id="3.10.129.10">
    <property type="entry name" value="Hotdog Thioesterase"/>
    <property type="match status" value="1"/>
</dbReference>
<gene>
    <name evidence="1" type="ORF">FB382_003221</name>
</gene>
<reference evidence="1 2" key="1">
    <citation type="submission" date="2020-07" db="EMBL/GenBank/DDBJ databases">
        <title>Sequencing the genomes of 1000 actinobacteria strains.</title>
        <authorList>
            <person name="Klenk H.-P."/>
        </authorList>
    </citation>
    <scope>NUCLEOTIDE SEQUENCE [LARGE SCALE GENOMIC DNA]</scope>
    <source>
        <strain evidence="1 2">DSM 21349</strain>
    </source>
</reference>
<evidence type="ECO:0008006" key="3">
    <source>
        <dbReference type="Google" id="ProtNLM"/>
    </source>
</evidence>
<evidence type="ECO:0000313" key="2">
    <source>
        <dbReference type="Proteomes" id="UP000580910"/>
    </source>
</evidence>
<name>A0A7W3PAN1_9ACTN</name>
<proteinExistence type="predicted"/>
<organism evidence="1 2">
    <name type="scientific">Nocardioides ginsengisegetis</name>
    <dbReference type="NCBI Taxonomy" id="661491"/>
    <lineage>
        <taxon>Bacteria</taxon>
        <taxon>Bacillati</taxon>
        <taxon>Actinomycetota</taxon>
        <taxon>Actinomycetes</taxon>
        <taxon>Propionibacteriales</taxon>
        <taxon>Nocardioidaceae</taxon>
        <taxon>Nocardioides</taxon>
    </lineage>
</organism>